<organism evidence="1 2">
    <name type="scientific">Vespula maculifrons</name>
    <name type="common">Eastern yellow jacket</name>
    <name type="synonym">Wasp</name>
    <dbReference type="NCBI Taxonomy" id="7453"/>
    <lineage>
        <taxon>Eukaryota</taxon>
        <taxon>Metazoa</taxon>
        <taxon>Ecdysozoa</taxon>
        <taxon>Arthropoda</taxon>
        <taxon>Hexapoda</taxon>
        <taxon>Insecta</taxon>
        <taxon>Pterygota</taxon>
        <taxon>Neoptera</taxon>
        <taxon>Endopterygota</taxon>
        <taxon>Hymenoptera</taxon>
        <taxon>Apocrita</taxon>
        <taxon>Aculeata</taxon>
        <taxon>Vespoidea</taxon>
        <taxon>Vespidae</taxon>
        <taxon>Vespinae</taxon>
        <taxon>Vespula</taxon>
    </lineage>
</organism>
<protein>
    <submittedName>
        <fullName evidence="1">Uncharacterized protein</fullName>
    </submittedName>
</protein>
<keyword evidence="2" id="KW-1185">Reference proteome</keyword>
<gene>
    <name evidence="1" type="ORF">V1477_001795</name>
</gene>
<accession>A0ABD2CX53</accession>
<sequence length="74" mass="8660">MFTPKYNVCDRLYADITITLVNDNTKRSTIRDQPRTAPKRLVKWRHINQYSLVGAFQHVPSDATFCHVPSQLRE</sequence>
<dbReference type="Proteomes" id="UP001607303">
    <property type="component" value="Unassembled WGS sequence"/>
</dbReference>
<evidence type="ECO:0000313" key="1">
    <source>
        <dbReference type="EMBL" id="KAL2749724.1"/>
    </source>
</evidence>
<dbReference type="AlphaFoldDB" id="A0ABD2CX53"/>
<comment type="caution">
    <text evidence="1">The sequence shown here is derived from an EMBL/GenBank/DDBJ whole genome shotgun (WGS) entry which is preliminary data.</text>
</comment>
<name>A0ABD2CX53_VESMC</name>
<reference evidence="1 2" key="1">
    <citation type="journal article" date="2024" name="Ann. Entomol. Soc. Am.">
        <title>Genomic analyses of the southern and eastern yellowjacket wasps (Hymenoptera: Vespidae) reveal evolutionary signatures of social life.</title>
        <authorList>
            <person name="Catto M.A."/>
            <person name="Caine P.B."/>
            <person name="Orr S.E."/>
            <person name="Hunt B.G."/>
            <person name="Goodisman M.A.D."/>
        </authorList>
    </citation>
    <scope>NUCLEOTIDE SEQUENCE [LARGE SCALE GENOMIC DNA]</scope>
    <source>
        <strain evidence="1">232</strain>
        <tissue evidence="1">Head and thorax</tissue>
    </source>
</reference>
<proteinExistence type="predicted"/>
<dbReference type="EMBL" id="JAYRBN010000026">
    <property type="protein sequence ID" value="KAL2749724.1"/>
    <property type="molecule type" value="Genomic_DNA"/>
</dbReference>
<evidence type="ECO:0000313" key="2">
    <source>
        <dbReference type="Proteomes" id="UP001607303"/>
    </source>
</evidence>